<accession>A0A8S5PCH4</accession>
<protein>
    <submittedName>
        <fullName evidence="3">Uncharacterized protein</fullName>
    </submittedName>
</protein>
<evidence type="ECO:0000313" key="3">
    <source>
        <dbReference type="EMBL" id="DAE04392.1"/>
    </source>
</evidence>
<proteinExistence type="predicted"/>
<organism evidence="3">
    <name type="scientific">Myoviridae sp. ctBrv3</name>
    <dbReference type="NCBI Taxonomy" id="2825047"/>
    <lineage>
        <taxon>Viruses</taxon>
        <taxon>Duplodnaviria</taxon>
        <taxon>Heunggongvirae</taxon>
        <taxon>Uroviricota</taxon>
        <taxon>Caudoviricetes</taxon>
    </lineage>
</organism>
<evidence type="ECO:0000256" key="2">
    <source>
        <dbReference type="SAM" id="Phobius"/>
    </source>
</evidence>
<keyword evidence="2" id="KW-0812">Transmembrane</keyword>
<dbReference type="EMBL" id="BK015387">
    <property type="protein sequence ID" value="DAE04392.1"/>
    <property type="molecule type" value="Genomic_DNA"/>
</dbReference>
<feature type="region of interest" description="Disordered" evidence="1">
    <location>
        <begin position="123"/>
        <end position="147"/>
    </location>
</feature>
<sequence>MEYLDNQLLLEVTIAEIFICFFFASAGFTLRELIIRREPDKRNNKKAFIESIVVIGFAVVISLMIDPFIDDYSKRLVALPPFILGVIGMDFVKQLLSVNSLFNLITRAFKVFGLFQGREVKDDDEEDQENKKPKAERDTCPPSSKSEAYKENPFLIIDHDPYGDSIRKEDYSIDKYTVLHLLENSINNLDHDIEFIKSTYYRTHDHKSFLEMYVEIEKQYTTIRDITSSVDDVPLIISNKIVELVKKKIKLDEFYKSEVIASIHSEYEEE</sequence>
<name>A0A8S5PCH4_9CAUD</name>
<keyword evidence="2" id="KW-0472">Membrane</keyword>
<feature type="transmembrane region" description="Helical" evidence="2">
    <location>
        <begin position="47"/>
        <end position="65"/>
    </location>
</feature>
<reference evidence="3" key="1">
    <citation type="journal article" date="2021" name="Proc. Natl. Acad. Sci. U.S.A.">
        <title>A Catalog of Tens of Thousands of Viruses from Human Metagenomes Reveals Hidden Associations with Chronic Diseases.</title>
        <authorList>
            <person name="Tisza M.J."/>
            <person name="Buck C.B."/>
        </authorList>
    </citation>
    <scope>NUCLEOTIDE SEQUENCE</scope>
    <source>
        <strain evidence="3">CtBrv3</strain>
    </source>
</reference>
<feature type="compositionally biased region" description="Basic and acidic residues" evidence="1">
    <location>
        <begin position="129"/>
        <end position="139"/>
    </location>
</feature>
<keyword evidence="2" id="KW-1133">Transmembrane helix</keyword>
<feature type="transmembrane region" description="Helical" evidence="2">
    <location>
        <begin position="12"/>
        <end position="35"/>
    </location>
</feature>
<evidence type="ECO:0000256" key="1">
    <source>
        <dbReference type="SAM" id="MobiDB-lite"/>
    </source>
</evidence>